<evidence type="ECO:0000256" key="8">
    <source>
        <dbReference type="ARBA" id="ARBA00023791"/>
    </source>
</evidence>
<dbReference type="GO" id="GO:0046983">
    <property type="term" value="F:protein dimerization activity"/>
    <property type="evidence" value="ECO:0007669"/>
    <property type="project" value="InterPro"/>
</dbReference>
<dbReference type="SMART" id="SM00353">
    <property type="entry name" value="HLH"/>
    <property type="match status" value="1"/>
</dbReference>
<evidence type="ECO:0000256" key="4">
    <source>
        <dbReference type="ARBA" id="ARBA00023015"/>
    </source>
</evidence>
<evidence type="ECO:0000256" key="6">
    <source>
        <dbReference type="ARBA" id="ARBA00023163"/>
    </source>
</evidence>
<dbReference type="PROSITE" id="PS51054">
    <property type="entry name" value="ORANGE"/>
    <property type="match status" value="1"/>
</dbReference>
<dbReference type="FunFam" id="4.10.280.10:FF:000063">
    <property type="entry name" value="transcription factor HES-7 isoform X1"/>
    <property type="match status" value="1"/>
</dbReference>
<evidence type="ECO:0000256" key="5">
    <source>
        <dbReference type="ARBA" id="ARBA00023125"/>
    </source>
</evidence>
<dbReference type="InterPro" id="IPR036638">
    <property type="entry name" value="HLH_DNA-bd_sf"/>
</dbReference>
<evidence type="ECO:0000259" key="11">
    <source>
        <dbReference type="PROSITE" id="PS51054"/>
    </source>
</evidence>
<feature type="domain" description="Orange" evidence="11">
    <location>
        <begin position="137"/>
        <end position="171"/>
    </location>
</feature>
<evidence type="ECO:0000256" key="7">
    <source>
        <dbReference type="ARBA" id="ARBA00023242"/>
    </source>
</evidence>
<dbReference type="InterPro" id="IPR003650">
    <property type="entry name" value="Orange_dom"/>
</dbReference>
<proteinExistence type="predicted"/>
<evidence type="ECO:0000313" key="13">
    <source>
        <dbReference type="Proteomes" id="UP000472260"/>
    </source>
</evidence>
<keyword evidence="13" id="KW-1185">Reference proteome</keyword>
<keyword evidence="5" id="KW-0238">DNA-binding</keyword>
<reference evidence="12" key="2">
    <citation type="submission" date="2025-09" db="UniProtKB">
        <authorList>
            <consortium name="Ensembl"/>
        </authorList>
    </citation>
    <scope>IDENTIFICATION</scope>
</reference>
<comment type="subunit">
    <text evidence="8">Transcription repression requires formation of a complex with a corepressor protein of the Groucho/TLE family.</text>
</comment>
<dbReference type="GO" id="GO:0006355">
    <property type="term" value="P:regulation of DNA-templated transcription"/>
    <property type="evidence" value="ECO:0007669"/>
    <property type="project" value="InterPro"/>
</dbReference>
<dbReference type="Ensembl" id="ENSSANT00000010259.1">
    <property type="protein sequence ID" value="ENSSANP00000009575.1"/>
    <property type="gene ID" value="ENSSANG00000005308.1"/>
</dbReference>
<dbReference type="GO" id="GO:0005634">
    <property type="term" value="C:nucleus"/>
    <property type="evidence" value="ECO:0007669"/>
    <property type="project" value="UniProtKB-SubCell"/>
</dbReference>
<keyword evidence="2" id="KW-0217">Developmental protein</keyword>
<feature type="domain" description="BHLH" evidence="10">
    <location>
        <begin position="27"/>
        <end position="84"/>
    </location>
</feature>
<dbReference type="CDD" id="cd11462">
    <property type="entry name" value="bHLH-O_HES7"/>
    <property type="match status" value="1"/>
</dbReference>
<feature type="region of interest" description="Disordered" evidence="9">
    <location>
        <begin position="90"/>
        <end position="112"/>
    </location>
</feature>
<accession>A0A671KSW2</accession>
<dbReference type="Pfam" id="PF00010">
    <property type="entry name" value="HLH"/>
    <property type="match status" value="1"/>
</dbReference>
<organism evidence="12 13">
    <name type="scientific">Sinocyclocheilus anshuiensis</name>
    <dbReference type="NCBI Taxonomy" id="1608454"/>
    <lineage>
        <taxon>Eukaryota</taxon>
        <taxon>Metazoa</taxon>
        <taxon>Chordata</taxon>
        <taxon>Craniata</taxon>
        <taxon>Vertebrata</taxon>
        <taxon>Euteleostomi</taxon>
        <taxon>Actinopterygii</taxon>
        <taxon>Neopterygii</taxon>
        <taxon>Teleostei</taxon>
        <taxon>Ostariophysi</taxon>
        <taxon>Cypriniformes</taxon>
        <taxon>Cyprinidae</taxon>
        <taxon>Cyprininae</taxon>
        <taxon>Sinocyclocheilus</taxon>
    </lineage>
</organism>
<gene>
    <name evidence="12" type="primary">LOC107702915</name>
</gene>
<keyword evidence="4" id="KW-0805">Transcription regulation</keyword>
<dbReference type="InterPro" id="IPR032644">
    <property type="entry name" value="HES-7_bHLH-O"/>
</dbReference>
<reference evidence="12" key="1">
    <citation type="submission" date="2025-08" db="UniProtKB">
        <authorList>
            <consortium name="Ensembl"/>
        </authorList>
    </citation>
    <scope>IDENTIFICATION</scope>
</reference>
<dbReference type="InterPro" id="IPR011598">
    <property type="entry name" value="bHLH_dom"/>
</dbReference>
<keyword evidence="3" id="KW-0678">Repressor</keyword>
<dbReference type="Gene3D" id="4.10.280.10">
    <property type="entry name" value="Helix-loop-helix DNA-binding domain"/>
    <property type="match status" value="1"/>
</dbReference>
<dbReference type="RefSeq" id="XP_016360843.1">
    <property type="nucleotide sequence ID" value="XM_016505357.1"/>
</dbReference>
<evidence type="ECO:0000256" key="1">
    <source>
        <dbReference type="ARBA" id="ARBA00004123"/>
    </source>
</evidence>
<dbReference type="PROSITE" id="PS50888">
    <property type="entry name" value="BHLH"/>
    <property type="match status" value="1"/>
</dbReference>
<feature type="region of interest" description="Disordered" evidence="9">
    <location>
        <begin position="299"/>
        <end position="320"/>
    </location>
</feature>
<name>A0A671KSW2_9TELE</name>
<dbReference type="AlphaFoldDB" id="A0A671KSW2"/>
<comment type="subcellular location">
    <subcellularLocation>
        <location evidence="1">Nucleus</location>
    </subcellularLocation>
</comment>
<evidence type="ECO:0000256" key="2">
    <source>
        <dbReference type="ARBA" id="ARBA00022473"/>
    </source>
</evidence>
<dbReference type="SUPFAM" id="SSF47459">
    <property type="entry name" value="HLH, helix-loop-helix DNA-binding domain"/>
    <property type="match status" value="1"/>
</dbReference>
<dbReference type="PANTHER" id="PTHR10985">
    <property type="entry name" value="BASIC HELIX-LOOP-HELIX TRANSCRIPTION FACTOR, HES-RELATED"/>
    <property type="match status" value="1"/>
</dbReference>
<protein>
    <submittedName>
        <fullName evidence="12">Transcription factor HES-7-like</fullName>
    </submittedName>
</protein>
<keyword evidence="6" id="KW-0804">Transcription</keyword>
<keyword evidence="7" id="KW-0539">Nucleus</keyword>
<evidence type="ECO:0000259" key="10">
    <source>
        <dbReference type="PROSITE" id="PS50888"/>
    </source>
</evidence>
<dbReference type="GO" id="GO:0003677">
    <property type="term" value="F:DNA binding"/>
    <property type="evidence" value="ECO:0007669"/>
    <property type="project" value="UniProtKB-KW"/>
</dbReference>
<feature type="compositionally biased region" description="Basic and acidic residues" evidence="9">
    <location>
        <begin position="90"/>
        <end position="103"/>
    </location>
</feature>
<dbReference type="Proteomes" id="UP000472260">
    <property type="component" value="Unassembled WGS sequence"/>
</dbReference>
<dbReference type="GeneID" id="107702915"/>
<sequence>MLSETNIMVLHWRKIMVTPKMASRRPAKRILKPIIEKKRRDRINQRLDELRTLLLDNTLDSRLQNPKLEKAEILELTVEYIRTKATAARDRLGDSNKDSDPHDANAPTLLSTRPHVPFASVPESISVQKQMPSNPIYKAGFNKCVSRLASFIECVEPSQRDGFVQGLCHHLDSYSSTLSQCRVSSQAAHHPWIPNAELTCRTDVPAIGPMRANAEPFSYTNSLYPQSFMLHPTGQAMPHPYLSPPYSLSPPPSPCYSSSSPTYLSVPCHFPFPPTISPLSSDSSSSSFSLSTPAVPIVPGPHVQVGSPTRVRPTVSTPSCQPRTLRRALFHSQPQSVWRPW</sequence>
<evidence type="ECO:0000256" key="9">
    <source>
        <dbReference type="SAM" id="MobiDB-lite"/>
    </source>
</evidence>
<evidence type="ECO:0000313" key="12">
    <source>
        <dbReference type="Ensembl" id="ENSSANP00000009575.1"/>
    </source>
</evidence>
<evidence type="ECO:0000256" key="3">
    <source>
        <dbReference type="ARBA" id="ARBA00022491"/>
    </source>
</evidence>
<dbReference type="InterPro" id="IPR050370">
    <property type="entry name" value="HES_HEY"/>
</dbReference>